<organism evidence="2">
    <name type="scientific">viral metagenome</name>
    <dbReference type="NCBI Taxonomy" id="1070528"/>
    <lineage>
        <taxon>unclassified sequences</taxon>
        <taxon>metagenomes</taxon>
        <taxon>organismal metagenomes</taxon>
    </lineage>
</organism>
<proteinExistence type="predicted"/>
<keyword evidence="1" id="KW-1133">Transmembrane helix</keyword>
<evidence type="ECO:0000313" key="2">
    <source>
        <dbReference type="EMBL" id="QHT36615.1"/>
    </source>
</evidence>
<sequence length="95" mass="10771">MDTLLYVLLAVVVLGFLMKLSVVPTVEVSFLKSRRGRHHHSSYPMRHRRAGLVADYHDAPLVLGNDTDRHGCLRSAGYSWDSVTQQCTQPWISHL</sequence>
<protein>
    <submittedName>
        <fullName evidence="2">Uncharacterized protein</fullName>
    </submittedName>
</protein>
<reference evidence="2" key="1">
    <citation type="journal article" date="2020" name="Nature">
        <title>Giant virus diversity and host interactions through global metagenomics.</title>
        <authorList>
            <person name="Schulz F."/>
            <person name="Roux S."/>
            <person name="Paez-Espino D."/>
            <person name="Jungbluth S."/>
            <person name="Walsh D.A."/>
            <person name="Denef V.J."/>
            <person name="McMahon K.D."/>
            <person name="Konstantinidis K.T."/>
            <person name="Eloe-Fadrosh E.A."/>
            <person name="Kyrpides N.C."/>
            <person name="Woyke T."/>
        </authorList>
    </citation>
    <scope>NUCLEOTIDE SEQUENCE</scope>
    <source>
        <strain evidence="2">GVMAG-S-ERX555967-130</strain>
    </source>
</reference>
<keyword evidence="1" id="KW-0812">Transmembrane</keyword>
<dbReference type="EMBL" id="MN738786">
    <property type="protein sequence ID" value="QHT36615.1"/>
    <property type="molecule type" value="Genomic_DNA"/>
</dbReference>
<dbReference type="AlphaFoldDB" id="A0A6C0FBS2"/>
<keyword evidence="1" id="KW-0472">Membrane</keyword>
<feature type="transmembrane region" description="Helical" evidence="1">
    <location>
        <begin position="6"/>
        <end position="31"/>
    </location>
</feature>
<accession>A0A6C0FBS2</accession>
<evidence type="ECO:0000256" key="1">
    <source>
        <dbReference type="SAM" id="Phobius"/>
    </source>
</evidence>
<name>A0A6C0FBS2_9ZZZZ</name>